<sequence length="48" mass="5138">MHPAHHALQRPPLLSSHAQKGDADGIPVTAASPGSVFSRDLLREQAIR</sequence>
<gene>
    <name evidence="2" type="ordered locus">trd_A0523</name>
</gene>
<reference evidence="2 3" key="1">
    <citation type="journal article" date="2009" name="PLoS ONE">
        <title>Complete genome sequence of the aerobic CO-oxidizing thermophile Thermomicrobium roseum.</title>
        <authorList>
            <person name="Wu D."/>
            <person name="Raymond J."/>
            <person name="Wu M."/>
            <person name="Chatterji S."/>
            <person name="Ren Q."/>
            <person name="Graham J.E."/>
            <person name="Bryant D.A."/>
            <person name="Robb F."/>
            <person name="Colman A."/>
            <person name="Tallon L.J."/>
            <person name="Badger J.H."/>
            <person name="Madupu R."/>
            <person name="Ward N.L."/>
            <person name="Eisen J.A."/>
        </authorList>
    </citation>
    <scope>NUCLEOTIDE SEQUENCE [LARGE SCALE GENOMIC DNA]</scope>
    <source>
        <strain evidence="3">ATCC 27502 / DSM 5159 / P-2</strain>
        <plasmid evidence="2">unnamed</plasmid>
    </source>
</reference>
<dbReference type="EMBL" id="CP001276">
    <property type="protein sequence ID" value="ACM06661.1"/>
    <property type="molecule type" value="Genomic_DNA"/>
</dbReference>
<dbReference type="KEGG" id="tro:trd_A0523"/>
<protein>
    <submittedName>
        <fullName evidence="2">Uncharacterized protein</fullName>
    </submittedName>
</protein>
<dbReference type="AlphaFoldDB" id="B9L410"/>
<keyword evidence="2" id="KW-0614">Plasmid</keyword>
<evidence type="ECO:0000313" key="3">
    <source>
        <dbReference type="Proteomes" id="UP000000447"/>
    </source>
</evidence>
<keyword evidence="3" id="KW-1185">Reference proteome</keyword>
<feature type="region of interest" description="Disordered" evidence="1">
    <location>
        <begin position="1"/>
        <end position="48"/>
    </location>
</feature>
<organism evidence="2 3">
    <name type="scientific">Thermomicrobium roseum (strain ATCC 27502 / DSM 5159 / P-2)</name>
    <dbReference type="NCBI Taxonomy" id="309801"/>
    <lineage>
        <taxon>Bacteria</taxon>
        <taxon>Pseudomonadati</taxon>
        <taxon>Thermomicrobiota</taxon>
        <taxon>Thermomicrobia</taxon>
        <taxon>Thermomicrobiales</taxon>
        <taxon>Thermomicrobiaceae</taxon>
        <taxon>Thermomicrobium</taxon>
    </lineage>
</organism>
<accession>B9L410</accession>
<dbReference type="HOGENOM" id="CLU_3158836_0_0_0"/>
<proteinExistence type="predicted"/>
<dbReference type="Proteomes" id="UP000000447">
    <property type="component" value="Plasmid unnamed"/>
</dbReference>
<evidence type="ECO:0000256" key="1">
    <source>
        <dbReference type="SAM" id="MobiDB-lite"/>
    </source>
</evidence>
<name>B9L410_THERP</name>
<evidence type="ECO:0000313" key="2">
    <source>
        <dbReference type="EMBL" id="ACM06661.1"/>
    </source>
</evidence>
<geneLocation type="plasmid" evidence="3">
    <name>Tros</name>
</geneLocation>